<proteinExistence type="predicted"/>
<dbReference type="GO" id="GO:0008705">
    <property type="term" value="F:methionine synthase activity"/>
    <property type="evidence" value="ECO:0007669"/>
    <property type="project" value="InterPro"/>
</dbReference>
<dbReference type="Gene3D" id="3.40.109.40">
    <property type="match status" value="1"/>
</dbReference>
<comment type="caution">
    <text evidence="1">The sequence shown here is derived from an EMBL/GenBank/DDBJ whole genome shotgun (WGS) entry which is preliminary data.</text>
</comment>
<gene>
    <name evidence="1" type="ORF">H9864_02035</name>
</gene>
<evidence type="ECO:0000313" key="2">
    <source>
        <dbReference type="Proteomes" id="UP000824178"/>
    </source>
</evidence>
<accession>A0A9E2NRN7</accession>
<protein>
    <submittedName>
        <fullName evidence="1">Methionine synthase</fullName>
    </submittedName>
</protein>
<dbReference type="Proteomes" id="UP000824178">
    <property type="component" value="Unassembled WGS sequence"/>
</dbReference>
<dbReference type="EMBL" id="JAHLFH010000036">
    <property type="protein sequence ID" value="MBU3819144.1"/>
    <property type="molecule type" value="Genomic_DNA"/>
</dbReference>
<dbReference type="AlphaFoldDB" id="A0A9E2NRN7"/>
<evidence type="ECO:0000313" key="1">
    <source>
        <dbReference type="EMBL" id="MBU3819144.1"/>
    </source>
</evidence>
<reference evidence="1" key="1">
    <citation type="journal article" date="2021" name="PeerJ">
        <title>Extensive microbial diversity within the chicken gut microbiome revealed by metagenomics and culture.</title>
        <authorList>
            <person name="Gilroy R."/>
            <person name="Ravi A."/>
            <person name="Getino M."/>
            <person name="Pursley I."/>
            <person name="Horton D.L."/>
            <person name="Alikhan N.F."/>
            <person name="Baker D."/>
            <person name="Gharbi K."/>
            <person name="Hall N."/>
            <person name="Watson M."/>
            <person name="Adriaenssens E.M."/>
            <person name="Foster-Nyarko E."/>
            <person name="Jarju S."/>
            <person name="Secka A."/>
            <person name="Antonio M."/>
            <person name="Oren A."/>
            <person name="Chaudhuri R.R."/>
            <person name="La Ragione R."/>
            <person name="Hildebrand F."/>
            <person name="Pallen M.J."/>
        </authorList>
    </citation>
    <scope>NUCLEOTIDE SEQUENCE</scope>
    <source>
        <strain evidence="1">742</strain>
    </source>
</reference>
<reference evidence="1" key="2">
    <citation type="submission" date="2021-04" db="EMBL/GenBank/DDBJ databases">
        <authorList>
            <person name="Gilroy R."/>
        </authorList>
    </citation>
    <scope>NUCLEOTIDE SEQUENCE</scope>
    <source>
        <strain evidence="1">742</strain>
    </source>
</reference>
<dbReference type="InterPro" id="IPR037010">
    <property type="entry name" value="VitB12-dep_Met_synth_activ_sf"/>
</dbReference>
<dbReference type="SUPFAM" id="SSF56507">
    <property type="entry name" value="Methionine synthase activation domain-like"/>
    <property type="match status" value="1"/>
</dbReference>
<feature type="non-terminal residue" evidence="1">
    <location>
        <position position="1"/>
    </location>
</feature>
<sequence>EQVCDGAEAALRQLAAEDGLYLTGRFSPGYGDWPIEVQPRLAGLLDTSRRIGLCVTDRFLMTPRKSVTALMGLSERPVTGWRAGCGSCALREKCEYRKRGQTCEG</sequence>
<organism evidence="1 2">
    <name type="scientific">Candidatus Faecalibacterium intestinavium</name>
    <dbReference type="NCBI Taxonomy" id="2838580"/>
    <lineage>
        <taxon>Bacteria</taxon>
        <taxon>Bacillati</taxon>
        <taxon>Bacillota</taxon>
        <taxon>Clostridia</taxon>
        <taxon>Eubacteriales</taxon>
        <taxon>Oscillospiraceae</taxon>
        <taxon>Faecalibacterium</taxon>
    </lineage>
</organism>
<name>A0A9E2NRN7_9FIRM</name>